<dbReference type="OrthoDB" id="6309046at2"/>
<dbReference type="KEGG" id="rbg:BG454_00530"/>
<dbReference type="EMBL" id="CP024899">
    <property type="protein sequence ID" value="ATX64504.1"/>
    <property type="molecule type" value="Genomic_DNA"/>
</dbReference>
<organism evidence="2 3">
    <name type="scientific">Roseinatronobacter bogoriensis subsp. barguzinensis</name>
    <dbReference type="NCBI Taxonomy" id="441209"/>
    <lineage>
        <taxon>Bacteria</taxon>
        <taxon>Pseudomonadati</taxon>
        <taxon>Pseudomonadota</taxon>
        <taxon>Alphaproteobacteria</taxon>
        <taxon>Rhodobacterales</taxon>
        <taxon>Paracoccaceae</taxon>
        <taxon>Roseinatronobacter</taxon>
    </lineage>
</organism>
<dbReference type="SUPFAM" id="SSF51905">
    <property type="entry name" value="FAD/NAD(P)-binding domain"/>
    <property type="match status" value="1"/>
</dbReference>
<reference evidence="2 3" key="1">
    <citation type="submission" date="2017-11" db="EMBL/GenBank/DDBJ databases">
        <title>Revised Sequence and Annotation of the Rhodobaca barguzinensis strain alga05 Genome.</title>
        <authorList>
            <person name="Kopejtka K."/>
            <person name="Tomasch J.M."/>
            <person name="Bunk B."/>
            <person name="Koblizek M."/>
        </authorList>
    </citation>
    <scope>NUCLEOTIDE SEQUENCE [LARGE SCALE GENOMIC DNA]</scope>
    <source>
        <strain evidence="3">alga05</strain>
    </source>
</reference>
<dbReference type="STRING" id="441209.GCA_001870665_00236"/>
<gene>
    <name evidence="2" type="ORF">BG454_00530</name>
</gene>
<keyword evidence="3" id="KW-1185">Reference proteome</keyword>
<dbReference type="RefSeq" id="WP_071479447.1">
    <property type="nucleotide sequence ID" value="NZ_CP024899.1"/>
</dbReference>
<dbReference type="PANTHER" id="PTHR40254:SF1">
    <property type="entry name" value="BLR0577 PROTEIN"/>
    <property type="match status" value="1"/>
</dbReference>
<name>A0A2K8K4W4_9RHOB</name>
<dbReference type="AlphaFoldDB" id="A0A2K8K4W4"/>
<proteinExistence type="predicted"/>
<feature type="domain" description="FAD-dependent urate hydroxylase HpyO/Asp monooxygenase CreE-like FAD/NAD(P)-binding" evidence="1">
    <location>
        <begin position="16"/>
        <end position="165"/>
    </location>
</feature>
<evidence type="ECO:0000259" key="1">
    <source>
        <dbReference type="Pfam" id="PF13454"/>
    </source>
</evidence>
<protein>
    <recommendedName>
        <fullName evidence="1">FAD-dependent urate hydroxylase HpyO/Asp monooxygenase CreE-like FAD/NAD(P)-binding domain-containing protein</fullName>
    </recommendedName>
</protein>
<evidence type="ECO:0000313" key="3">
    <source>
        <dbReference type="Proteomes" id="UP000228948"/>
    </source>
</evidence>
<evidence type="ECO:0000313" key="2">
    <source>
        <dbReference type="EMBL" id="ATX64504.1"/>
    </source>
</evidence>
<sequence length="543" mass="58577">MMRDLSRSQGRALCLAIVGFGPRGLAAAEYALAAMPSCRIDIFDPSAFPAAGPNFAPAESPHCLLNLRASDVNLPSPVLQRLPSFSAWVAQAAGQDVSPDDYPSRRSLGDYLTLRYETLKQAFPDALTHHRSAVLRAWKDVQGWWISTHGHEAGPFDEVLLTLGQPSSKADPTWEDWRARAARCDVALSAAYPGHALQAKAADWAGKTVAVRGLGLSTLDVVAMLTLGQGGRLEHGRYIRSGQEPACILPFSLDGMPPLPKPDLATEPRFTMSDNESKALRNTLECALSLPPDTAMEQITQALAAPLYRQTGQDPSDWLARECASAGAQDMSRAPVEMLREGIEMASGRRPASVGYCTGQIWRALQHDLRAVFQRCDSRADTRAVILGFDRGLKRMSYGPPLSSARLLLALVQEGLVQLSVADDPEVTLSDAGWRLQGRATAQVMVDAVLPAPRLEVIEDPLIRTLLRDEVLREDPTTGGIAVDRAGRAAQGLSVLGRLTEGRSIATDSLHDCYGAMTRAWAGALADAQDQGAARGVWESSQC</sequence>
<dbReference type="Pfam" id="PF13454">
    <property type="entry name" value="NAD_binding_9"/>
    <property type="match status" value="1"/>
</dbReference>
<dbReference type="Proteomes" id="UP000228948">
    <property type="component" value="Chromosome"/>
</dbReference>
<dbReference type="InterPro" id="IPR052189">
    <property type="entry name" value="L-asp_N-monooxygenase_NS-form"/>
</dbReference>
<dbReference type="InterPro" id="IPR038732">
    <property type="entry name" value="HpyO/CreE_NAD-binding"/>
</dbReference>
<dbReference type="InterPro" id="IPR036188">
    <property type="entry name" value="FAD/NAD-bd_sf"/>
</dbReference>
<dbReference type="PANTHER" id="PTHR40254">
    <property type="entry name" value="BLR0577 PROTEIN"/>
    <property type="match status" value="1"/>
</dbReference>
<accession>A0A2K8K4W4</accession>